<comment type="caution">
    <text evidence="2">The sequence shown here is derived from an EMBL/GenBank/DDBJ whole genome shotgun (WGS) entry which is preliminary data.</text>
</comment>
<evidence type="ECO:0000313" key="3">
    <source>
        <dbReference type="Proteomes" id="UP000824120"/>
    </source>
</evidence>
<accession>A0A9J5Y946</accession>
<feature type="compositionally biased region" description="Basic residues" evidence="1">
    <location>
        <begin position="42"/>
        <end position="59"/>
    </location>
</feature>
<dbReference type="AlphaFoldDB" id="A0A9J5Y946"/>
<keyword evidence="3" id="KW-1185">Reference proteome</keyword>
<proteinExistence type="predicted"/>
<feature type="region of interest" description="Disordered" evidence="1">
    <location>
        <begin position="1"/>
        <end position="59"/>
    </location>
</feature>
<protein>
    <submittedName>
        <fullName evidence="2">Uncharacterized protein</fullName>
    </submittedName>
</protein>
<dbReference type="Proteomes" id="UP000824120">
    <property type="component" value="Chromosome 7"/>
</dbReference>
<name>A0A9J5Y946_SOLCO</name>
<gene>
    <name evidence="2" type="ORF">H5410_038491</name>
</gene>
<sequence>MGRKTVEIDTSFSDPLQEAVDDESSLCSTGRRHGYSGSSTHSRYRIHKTKRTFQAKPRQ</sequence>
<evidence type="ECO:0000256" key="1">
    <source>
        <dbReference type="SAM" id="MobiDB-lite"/>
    </source>
</evidence>
<reference evidence="2 3" key="1">
    <citation type="submission" date="2020-09" db="EMBL/GenBank/DDBJ databases">
        <title>De no assembly of potato wild relative species, Solanum commersonii.</title>
        <authorList>
            <person name="Cho K."/>
        </authorList>
    </citation>
    <scope>NUCLEOTIDE SEQUENCE [LARGE SCALE GENOMIC DNA]</scope>
    <source>
        <strain evidence="2">LZ3.2</strain>
        <tissue evidence="2">Leaf</tissue>
    </source>
</reference>
<organism evidence="2 3">
    <name type="scientific">Solanum commersonii</name>
    <name type="common">Commerson's wild potato</name>
    <name type="synonym">Commerson's nightshade</name>
    <dbReference type="NCBI Taxonomy" id="4109"/>
    <lineage>
        <taxon>Eukaryota</taxon>
        <taxon>Viridiplantae</taxon>
        <taxon>Streptophyta</taxon>
        <taxon>Embryophyta</taxon>
        <taxon>Tracheophyta</taxon>
        <taxon>Spermatophyta</taxon>
        <taxon>Magnoliopsida</taxon>
        <taxon>eudicotyledons</taxon>
        <taxon>Gunneridae</taxon>
        <taxon>Pentapetalae</taxon>
        <taxon>asterids</taxon>
        <taxon>lamiids</taxon>
        <taxon>Solanales</taxon>
        <taxon>Solanaceae</taxon>
        <taxon>Solanoideae</taxon>
        <taxon>Solaneae</taxon>
        <taxon>Solanum</taxon>
    </lineage>
</organism>
<dbReference type="EMBL" id="JACXVP010000007">
    <property type="protein sequence ID" value="KAG5597259.1"/>
    <property type="molecule type" value="Genomic_DNA"/>
</dbReference>
<evidence type="ECO:0000313" key="2">
    <source>
        <dbReference type="EMBL" id="KAG5597259.1"/>
    </source>
</evidence>